<dbReference type="Proteomes" id="UP000276901">
    <property type="component" value="Unassembled WGS sequence"/>
</dbReference>
<protein>
    <submittedName>
        <fullName evidence="7 8">Lysozyme inhibitor</fullName>
    </submittedName>
</protein>
<name>A0AAE7C2E8_9PAST</name>
<evidence type="ECO:0000256" key="5">
    <source>
        <dbReference type="SAM" id="SignalP"/>
    </source>
</evidence>
<reference evidence="7 10" key="1">
    <citation type="submission" date="2016-03" db="EMBL/GenBank/DDBJ databases">
        <authorList>
            <person name="Hansen M.J."/>
            <person name="Bojesen A.M."/>
            <person name="Planet P."/>
        </authorList>
    </citation>
    <scope>NUCLEOTIDE SEQUENCE [LARGE SCALE GENOMIC DNA]</scope>
    <source>
        <strain evidence="7 10">HPA 21</strain>
    </source>
</reference>
<dbReference type="InterPro" id="IPR018660">
    <property type="entry name" value="MliC"/>
</dbReference>
<dbReference type="NCBIfam" id="NF010363">
    <property type="entry name" value="PRK13791.1"/>
    <property type="match status" value="1"/>
</dbReference>
<dbReference type="Proteomes" id="UP000502287">
    <property type="component" value="Chromosome"/>
</dbReference>
<organism evidence="7 10">
    <name type="scientific">Frederiksenia canicola</name>
    <dbReference type="NCBI Taxonomy" id="123824"/>
    <lineage>
        <taxon>Bacteria</taxon>
        <taxon>Pseudomonadati</taxon>
        <taxon>Pseudomonadota</taxon>
        <taxon>Gammaproteobacteria</taxon>
        <taxon>Pasteurellales</taxon>
        <taxon>Pasteurellaceae</taxon>
        <taxon>Frederiksenia</taxon>
    </lineage>
</organism>
<accession>A0AAE7C2E8</accession>
<evidence type="ECO:0000259" key="6">
    <source>
        <dbReference type="Pfam" id="PF09864"/>
    </source>
</evidence>
<feature type="signal peptide" evidence="5">
    <location>
        <begin position="1"/>
        <end position="21"/>
    </location>
</feature>
<feature type="domain" description="C-type lysozyme inhibitor" evidence="6">
    <location>
        <begin position="36"/>
        <end position="105"/>
    </location>
</feature>
<dbReference type="SUPFAM" id="SSF141488">
    <property type="entry name" value="YdhA-like"/>
    <property type="match status" value="1"/>
</dbReference>
<dbReference type="Pfam" id="PF09864">
    <property type="entry name" value="MliC"/>
    <property type="match status" value="1"/>
</dbReference>
<dbReference type="EMBL" id="CP015029">
    <property type="protein sequence ID" value="QIM65340.1"/>
    <property type="molecule type" value="Genomic_DNA"/>
</dbReference>
<keyword evidence="9" id="KW-1185">Reference proteome</keyword>
<evidence type="ECO:0000313" key="7">
    <source>
        <dbReference type="EMBL" id="QIM65340.1"/>
    </source>
</evidence>
<reference evidence="8 9" key="2">
    <citation type="submission" date="2018-11" db="EMBL/GenBank/DDBJ databases">
        <title>Genomic Encyclopedia of Type Strains, Phase IV (KMG-IV): sequencing the most valuable type-strain genomes for metagenomic binning, comparative biology and taxonomic classification.</title>
        <authorList>
            <person name="Goeker M."/>
        </authorList>
    </citation>
    <scope>NUCLEOTIDE SEQUENCE [LARGE SCALE GENOMIC DNA]</scope>
    <source>
        <strain evidence="8 9">DSM 25797</strain>
    </source>
</reference>
<dbReference type="EMBL" id="RKQT01000001">
    <property type="protein sequence ID" value="RPE96224.1"/>
    <property type="molecule type" value="Genomic_DNA"/>
</dbReference>
<evidence type="ECO:0000313" key="9">
    <source>
        <dbReference type="Proteomes" id="UP000276901"/>
    </source>
</evidence>
<evidence type="ECO:0000313" key="8">
    <source>
        <dbReference type="EMBL" id="RPE96224.1"/>
    </source>
</evidence>
<keyword evidence="2" id="KW-0472">Membrane</keyword>
<evidence type="ECO:0000313" key="10">
    <source>
        <dbReference type="Proteomes" id="UP000502287"/>
    </source>
</evidence>
<proteinExistence type="predicted"/>
<dbReference type="RefSeq" id="WP_123956128.1">
    <property type="nucleotide sequence ID" value="NZ_CP015029.1"/>
</dbReference>
<feature type="chain" id="PRO_5042184647" evidence="5">
    <location>
        <begin position="22"/>
        <end position="113"/>
    </location>
</feature>
<evidence type="ECO:0000256" key="4">
    <source>
        <dbReference type="ARBA" id="ARBA00023288"/>
    </source>
</evidence>
<evidence type="ECO:0000256" key="2">
    <source>
        <dbReference type="ARBA" id="ARBA00023136"/>
    </source>
</evidence>
<dbReference type="InterPro" id="IPR036328">
    <property type="entry name" value="MliC_sf"/>
</dbReference>
<keyword evidence="1 5" id="KW-0732">Signal</keyword>
<keyword evidence="3" id="KW-0564">Palmitate</keyword>
<evidence type="ECO:0000256" key="3">
    <source>
        <dbReference type="ARBA" id="ARBA00023139"/>
    </source>
</evidence>
<dbReference type="Gene3D" id="2.40.128.200">
    <property type="match status" value="1"/>
</dbReference>
<dbReference type="KEGG" id="fcl:A4G17_07735"/>
<evidence type="ECO:0000256" key="1">
    <source>
        <dbReference type="ARBA" id="ARBA00022729"/>
    </source>
</evidence>
<gene>
    <name evidence="7" type="ORF">A4G17_07735</name>
    <name evidence="8" type="ORF">EDC49_0612</name>
</gene>
<sequence>MKRSTFLTATTLGLAALTANATMQNSTNQDVTKVIYACENNQTLEVVYVNGVKNTYAIISQVDEMIPMELVKTASSEHYKAINPNYTYELSTKGNQASLFGDGKAIISNCVNH</sequence>
<dbReference type="AlphaFoldDB" id="A0AAE7C2E8"/>
<keyword evidence="4" id="KW-0449">Lipoprotein</keyword>